<dbReference type="AlphaFoldDB" id="A0A7K3WQA2"/>
<feature type="coiled-coil region" evidence="1">
    <location>
        <begin position="49"/>
        <end position="83"/>
    </location>
</feature>
<comment type="caution">
    <text evidence="2">The sequence shown here is derived from an EMBL/GenBank/DDBJ whole genome shotgun (WGS) entry which is preliminary data.</text>
</comment>
<keyword evidence="1" id="KW-0175">Coiled coil</keyword>
<gene>
    <name evidence="2" type="ORF">G3O08_09460</name>
</gene>
<evidence type="ECO:0000313" key="2">
    <source>
        <dbReference type="EMBL" id="NEN23726.1"/>
    </source>
</evidence>
<dbReference type="Proteomes" id="UP000486602">
    <property type="component" value="Unassembled WGS sequence"/>
</dbReference>
<keyword evidence="3" id="KW-1185">Reference proteome</keyword>
<accession>A0A7K3WQA2</accession>
<sequence>MEKNIEGIDKVIEGIEDRSAVENRTISQESESLEILRSNFRKANSDGMREKVQREIRLKEAVIEKSKNNRENQDKILEELQVKKDSLVEILHKEQ</sequence>
<evidence type="ECO:0000256" key="1">
    <source>
        <dbReference type="SAM" id="Coils"/>
    </source>
</evidence>
<name>A0A7K3WQA2_9FLAO</name>
<evidence type="ECO:0000313" key="3">
    <source>
        <dbReference type="Proteomes" id="UP000486602"/>
    </source>
</evidence>
<protein>
    <submittedName>
        <fullName evidence="2">Uncharacterized protein</fullName>
    </submittedName>
</protein>
<dbReference type="EMBL" id="JAAGVY010000014">
    <property type="protein sequence ID" value="NEN23726.1"/>
    <property type="molecule type" value="Genomic_DNA"/>
</dbReference>
<dbReference type="RefSeq" id="WP_163285120.1">
    <property type="nucleotide sequence ID" value="NZ_JAAGVY010000014.1"/>
</dbReference>
<reference evidence="2 3" key="1">
    <citation type="submission" date="2020-02" db="EMBL/GenBank/DDBJ databases">
        <title>Out from the shadows clarifying the taxonomy of the family Cryomorphaceae and related taxa by utilizing the GTDB taxonomic framework.</title>
        <authorList>
            <person name="Bowman J.P."/>
        </authorList>
    </citation>
    <scope>NUCLEOTIDE SEQUENCE [LARGE SCALE GENOMIC DNA]</scope>
    <source>
        <strain evidence="2 3">QSSC 1-22</strain>
    </source>
</reference>
<proteinExistence type="predicted"/>
<organism evidence="2 3">
    <name type="scientific">Cryomorpha ignava</name>
    <dbReference type="NCBI Taxonomy" id="101383"/>
    <lineage>
        <taxon>Bacteria</taxon>
        <taxon>Pseudomonadati</taxon>
        <taxon>Bacteroidota</taxon>
        <taxon>Flavobacteriia</taxon>
        <taxon>Flavobacteriales</taxon>
        <taxon>Cryomorphaceae</taxon>
        <taxon>Cryomorpha</taxon>
    </lineage>
</organism>